<sequence>MSFALAAVAAVLSHAPVEAVAEADAPIQTTPASVAAVVAAPAAAPVAPPPFKLINHDENYAYLADPAKRTSTWSQFKYVPLGGEGSPVWASFGGELRFRAEHRDNERFGRGAQDHGGNFQTRARLWGELNLGTSVRAFVDIQDARTSGLDSGEPVIEENRTDLHQAFIEAKTGLADGTLRVRAGRQEFGQGAFRLFDMREGANARVALDMVRVMYDSPTGWSGGVFGGYALREGKASFDDATNFDHRLFGATAAKTLGQGATAPRLELMYVNTDRLNTPFYGQVAGRDDRDTVSVRLSGKVAPWDYDVEAVKQFGSFNDLDIDAWFFSGVVGRSFADVKWSPRVAVRLDVASGDKDPNDGKLNSFNPLFPQPAALRTDLGFTNMVLFQPEVTIRPTPKLTLGANTAGLWRTSKDDGVYALSGMVLRGADEGQSSYVGWRTGLFARYAINPYVSVMGVANYTKAGDFLQETGTAENQSYLGTFLTFRF</sequence>
<dbReference type="RefSeq" id="WP_167179312.1">
    <property type="nucleotide sequence ID" value="NZ_BAAAEJ010000004.1"/>
</dbReference>
<feature type="chain" id="PRO_5047162629" evidence="1">
    <location>
        <begin position="20"/>
        <end position="487"/>
    </location>
</feature>
<protein>
    <submittedName>
        <fullName evidence="3">Alginate export family protein</fullName>
    </submittedName>
</protein>
<organism evidence="3 4">
    <name type="scientific">Brevundimonas terrae</name>
    <dbReference type="NCBI Taxonomy" id="363631"/>
    <lineage>
        <taxon>Bacteria</taxon>
        <taxon>Pseudomonadati</taxon>
        <taxon>Pseudomonadota</taxon>
        <taxon>Alphaproteobacteria</taxon>
        <taxon>Caulobacterales</taxon>
        <taxon>Caulobacteraceae</taxon>
        <taxon>Brevundimonas</taxon>
    </lineage>
</organism>
<evidence type="ECO:0000259" key="2">
    <source>
        <dbReference type="Pfam" id="PF13372"/>
    </source>
</evidence>
<name>A0ABN0Y850_9CAUL</name>
<keyword evidence="4" id="KW-1185">Reference proteome</keyword>
<feature type="domain" description="Alginate export" evidence="2">
    <location>
        <begin position="89"/>
        <end position="474"/>
    </location>
</feature>
<dbReference type="InterPro" id="IPR053728">
    <property type="entry name" value="Alginate_Permeability_Chnl"/>
</dbReference>
<accession>A0ABN0Y850</accession>
<feature type="signal peptide" evidence="1">
    <location>
        <begin position="1"/>
        <end position="19"/>
    </location>
</feature>
<evidence type="ECO:0000313" key="3">
    <source>
        <dbReference type="EMBL" id="GAA0386698.1"/>
    </source>
</evidence>
<reference evidence="3 4" key="1">
    <citation type="journal article" date="2019" name="Int. J. Syst. Evol. Microbiol.">
        <title>The Global Catalogue of Microorganisms (GCM) 10K type strain sequencing project: providing services to taxonomists for standard genome sequencing and annotation.</title>
        <authorList>
            <consortium name="The Broad Institute Genomics Platform"/>
            <consortium name="The Broad Institute Genome Sequencing Center for Infectious Disease"/>
            <person name="Wu L."/>
            <person name="Ma J."/>
        </authorList>
    </citation>
    <scope>NUCLEOTIDE SEQUENCE [LARGE SCALE GENOMIC DNA]</scope>
    <source>
        <strain evidence="3 4">JCM 13476</strain>
    </source>
</reference>
<dbReference type="Pfam" id="PF13372">
    <property type="entry name" value="Alginate_exp"/>
    <property type="match status" value="1"/>
</dbReference>
<dbReference type="Gene3D" id="2.40.160.100">
    <property type="match status" value="1"/>
</dbReference>
<dbReference type="EMBL" id="BAAAEJ010000004">
    <property type="protein sequence ID" value="GAA0386698.1"/>
    <property type="molecule type" value="Genomic_DNA"/>
</dbReference>
<dbReference type="InterPro" id="IPR025388">
    <property type="entry name" value="Alginate_export_dom"/>
</dbReference>
<evidence type="ECO:0000313" key="4">
    <source>
        <dbReference type="Proteomes" id="UP001500791"/>
    </source>
</evidence>
<evidence type="ECO:0000256" key="1">
    <source>
        <dbReference type="SAM" id="SignalP"/>
    </source>
</evidence>
<proteinExistence type="predicted"/>
<comment type="caution">
    <text evidence="3">The sequence shown here is derived from an EMBL/GenBank/DDBJ whole genome shotgun (WGS) entry which is preliminary data.</text>
</comment>
<dbReference type="SUPFAM" id="SSF56935">
    <property type="entry name" value="Porins"/>
    <property type="match status" value="1"/>
</dbReference>
<gene>
    <name evidence="3" type="ORF">GCM10009093_11910</name>
</gene>
<keyword evidence="1" id="KW-0732">Signal</keyword>
<dbReference type="Proteomes" id="UP001500791">
    <property type="component" value="Unassembled WGS sequence"/>
</dbReference>